<protein>
    <recommendedName>
        <fullName evidence="3">Sulfate transporter</fullName>
    </recommendedName>
</protein>
<dbReference type="RefSeq" id="WP_033096046.1">
    <property type="nucleotide sequence ID" value="NZ_JQED01000057.1"/>
</dbReference>
<evidence type="ECO:0000313" key="1">
    <source>
        <dbReference type="EMBL" id="KGJ86417.1"/>
    </source>
</evidence>
<reference evidence="1 2" key="1">
    <citation type="submission" date="2014-08" db="EMBL/GenBank/DDBJ databases">
        <title>Genomic and Phenotypic Diversity of Colwellia psychrerythraea strains from Disparate Marine Basins.</title>
        <authorList>
            <person name="Techtmann S.M."/>
            <person name="Stelling S.C."/>
            <person name="Utturkar S.M."/>
            <person name="Alshibli N."/>
            <person name="Harris A."/>
            <person name="Brown S.D."/>
            <person name="Hazen T.C."/>
        </authorList>
    </citation>
    <scope>NUCLEOTIDE SEQUENCE [LARGE SCALE GENOMIC DNA]</scope>
    <source>
        <strain evidence="1 2">ND2E</strain>
    </source>
</reference>
<evidence type="ECO:0008006" key="3">
    <source>
        <dbReference type="Google" id="ProtNLM"/>
    </source>
</evidence>
<proteinExistence type="predicted"/>
<dbReference type="OrthoDB" id="7554786at2"/>
<dbReference type="InterPro" id="IPR021505">
    <property type="entry name" value="Phage_B3_Orf6"/>
</dbReference>
<dbReference type="AlphaFoldDB" id="A0A099K8J6"/>
<sequence>MTEQVVEKAVSTTPVEPTGYRTNAAGHLVPESKIEAIDLLRDELVKELTSEAEDISKQLQQFKVKALMRVQDFIDLSAQTYGQQIGGKKGNASLVSFDGNLMVKRNINENITFDERLIVAKSLIDSCIHEWTQGGNDNIKALVEHAFQTDKEGNISVTRILGLRRLDIEDEQWLKAMEAIADSISITGSKTYLRLYQRNAKDAMAQISLDIASA</sequence>
<dbReference type="Pfam" id="PF11363">
    <property type="entry name" value="DUF3164"/>
    <property type="match status" value="1"/>
</dbReference>
<evidence type="ECO:0000313" key="2">
    <source>
        <dbReference type="Proteomes" id="UP000029843"/>
    </source>
</evidence>
<comment type="caution">
    <text evidence="1">The sequence shown here is derived from an EMBL/GenBank/DDBJ whole genome shotgun (WGS) entry which is preliminary data.</text>
</comment>
<accession>A0A099K8J6</accession>
<dbReference type="EMBL" id="JQED01000057">
    <property type="protein sequence ID" value="KGJ86417.1"/>
    <property type="molecule type" value="Genomic_DNA"/>
</dbReference>
<dbReference type="Proteomes" id="UP000029843">
    <property type="component" value="Unassembled WGS sequence"/>
</dbReference>
<gene>
    <name evidence="1" type="ORF">ND2E_0983</name>
</gene>
<name>A0A099K8J6_COLPS</name>
<dbReference type="PATRIC" id="fig|28229.4.peg.4476"/>
<organism evidence="1 2">
    <name type="scientific">Colwellia psychrerythraea</name>
    <name type="common">Vibrio psychroerythus</name>
    <dbReference type="NCBI Taxonomy" id="28229"/>
    <lineage>
        <taxon>Bacteria</taxon>
        <taxon>Pseudomonadati</taxon>
        <taxon>Pseudomonadota</taxon>
        <taxon>Gammaproteobacteria</taxon>
        <taxon>Alteromonadales</taxon>
        <taxon>Colwelliaceae</taxon>
        <taxon>Colwellia</taxon>
    </lineage>
</organism>